<keyword evidence="2" id="KW-0805">Transcription regulation</keyword>
<evidence type="ECO:0000259" key="6">
    <source>
        <dbReference type="PROSITE" id="PS50863"/>
    </source>
</evidence>
<evidence type="ECO:0000256" key="3">
    <source>
        <dbReference type="ARBA" id="ARBA00023125"/>
    </source>
</evidence>
<evidence type="ECO:0000256" key="4">
    <source>
        <dbReference type="ARBA" id="ARBA00023163"/>
    </source>
</evidence>
<keyword evidence="5" id="KW-0539">Nucleus</keyword>
<feature type="domain" description="TF-B3" evidence="6">
    <location>
        <begin position="266"/>
        <end position="358"/>
    </location>
</feature>
<feature type="domain" description="TF-B3" evidence="6">
    <location>
        <begin position="442"/>
        <end position="536"/>
    </location>
</feature>
<dbReference type="SMART" id="SM01019">
    <property type="entry name" value="B3"/>
    <property type="match status" value="3"/>
</dbReference>
<dbReference type="InterPro" id="IPR044837">
    <property type="entry name" value="REM16-like"/>
</dbReference>
<evidence type="ECO:0000256" key="2">
    <source>
        <dbReference type="ARBA" id="ARBA00023015"/>
    </source>
</evidence>
<dbReference type="Gene3D" id="2.40.330.10">
    <property type="entry name" value="DNA-binding pseudobarrel domain"/>
    <property type="match status" value="3"/>
</dbReference>
<feature type="domain" description="TF-B3" evidence="6">
    <location>
        <begin position="15"/>
        <end position="108"/>
    </location>
</feature>
<dbReference type="KEGG" id="nnu:104595841"/>
<dbReference type="InParanoid" id="A0A1U7ZLX3"/>
<dbReference type="AlphaFoldDB" id="A0A1U7ZLX3"/>
<evidence type="ECO:0000313" key="8">
    <source>
        <dbReference type="RefSeq" id="XP_010255065.1"/>
    </source>
</evidence>
<protein>
    <submittedName>
        <fullName evidence="8">B3 domain-containing protein Os01g0723500-like isoform X1</fullName>
    </submittedName>
</protein>
<dbReference type="Pfam" id="PF02362">
    <property type="entry name" value="B3"/>
    <property type="match status" value="3"/>
</dbReference>
<dbReference type="PANTHER" id="PTHR31391">
    <property type="entry name" value="B3 DOMAIN-CONTAINING PROTEIN OS11G0197600-RELATED"/>
    <property type="match status" value="1"/>
</dbReference>
<dbReference type="CDD" id="cd10017">
    <property type="entry name" value="B3_DNA"/>
    <property type="match status" value="3"/>
</dbReference>
<proteinExistence type="predicted"/>
<dbReference type="SMR" id="A0A1U7ZLX3"/>
<dbReference type="InterPro" id="IPR003340">
    <property type="entry name" value="B3_DNA-bd"/>
</dbReference>
<dbReference type="STRING" id="4432.A0A1U7ZLX3"/>
<dbReference type="OrthoDB" id="660291at2759"/>
<dbReference type="PANTHER" id="PTHR31391:SF160">
    <property type="entry name" value="B3 DOMAIN-CONTAINING PROTEIN OS01G0723500-LIKE ISOFORM X1"/>
    <property type="match status" value="1"/>
</dbReference>
<name>A0A1U7ZLX3_NELNU</name>
<evidence type="ECO:0000256" key="1">
    <source>
        <dbReference type="ARBA" id="ARBA00004123"/>
    </source>
</evidence>
<dbReference type="SUPFAM" id="SSF101936">
    <property type="entry name" value="DNA-binding pseudobarrel domain"/>
    <property type="match status" value="3"/>
</dbReference>
<dbReference type="OMA" id="VCKFELM"/>
<gene>
    <name evidence="8" type="primary">LOC104595841</name>
</gene>
<accession>A0A1U7ZLX3</accession>
<dbReference type="GeneID" id="104595841"/>
<evidence type="ECO:0000256" key="5">
    <source>
        <dbReference type="ARBA" id="ARBA00023242"/>
    </source>
</evidence>
<dbReference type="GO" id="GO:0005634">
    <property type="term" value="C:nucleus"/>
    <property type="evidence" value="ECO:0007669"/>
    <property type="project" value="UniProtKB-SubCell"/>
</dbReference>
<dbReference type="Proteomes" id="UP000189703">
    <property type="component" value="Unplaced"/>
</dbReference>
<dbReference type="eggNOG" id="ENOG502QSIS">
    <property type="taxonomic scope" value="Eukaryota"/>
</dbReference>
<keyword evidence="7" id="KW-1185">Reference proteome</keyword>
<reference evidence="8" key="1">
    <citation type="submission" date="2025-08" db="UniProtKB">
        <authorList>
            <consortium name="RefSeq"/>
        </authorList>
    </citation>
    <scope>IDENTIFICATION</scope>
</reference>
<dbReference type="RefSeq" id="XP_010255065.1">
    <property type="nucleotide sequence ID" value="XM_010256763.1"/>
</dbReference>
<dbReference type="InterPro" id="IPR015300">
    <property type="entry name" value="DNA-bd_pseudobarrel_sf"/>
</dbReference>
<evidence type="ECO:0000313" key="7">
    <source>
        <dbReference type="Proteomes" id="UP000189703"/>
    </source>
</evidence>
<sequence>MARSNRFCSGRHPCFFKVFLPKPNINPERLRIPFGFLKHIKGEGSGTVWLRGPSGNMWRVNLTKNPDGWFFEDGWEVFLKDHISKPGDFFVFRYIGNFHFSVQIFDPTACEKEASFRVKCSQENNAFVEPQGNKRGREIIAEALKPSPLKPFEIALKRKRVNPPQVHLERRTRNGAHKVNIVSNRGRGGQDAVSTKADKDSTLPCQIKERDKHLSLRSSRHVKIEMGPVTRGRKKISDLPIHETVSDTGGCCTRKAVESSSKFPYFVRCIKASNVGRSSHLSIPGDFAKTHLPRRRTNAILRNSQGSWIVGLDLGRERSTIRAGWINFVRDNMIRKGDTCIFELVGEREMRVHVFHERRIQSISSKSPVSSVCPCWSEACEADPSIDLVSHEKAKIENAHLPIDEMDSHTRGCLSKGQMRTEGRERVRRTAQSFTSDFPYFKWCMREYNVGGRRLILHIPNYFSKEHFRGYGKNMKILLHNRGRSWEMNLLVSRRQYSISRGWASFVRHNNIQKGDICAFELVGKTDMRVRIFRVDKKVKFVDNGSS</sequence>
<keyword evidence="4" id="KW-0804">Transcription</keyword>
<dbReference type="GO" id="GO:0003677">
    <property type="term" value="F:DNA binding"/>
    <property type="evidence" value="ECO:0007669"/>
    <property type="project" value="UniProtKB-KW"/>
</dbReference>
<keyword evidence="3" id="KW-0238">DNA-binding</keyword>
<comment type="subcellular location">
    <subcellularLocation>
        <location evidence="1">Nucleus</location>
    </subcellularLocation>
</comment>
<dbReference type="PROSITE" id="PS50863">
    <property type="entry name" value="B3"/>
    <property type="match status" value="3"/>
</dbReference>
<organism evidence="7 8">
    <name type="scientific">Nelumbo nucifera</name>
    <name type="common">Sacred lotus</name>
    <dbReference type="NCBI Taxonomy" id="4432"/>
    <lineage>
        <taxon>Eukaryota</taxon>
        <taxon>Viridiplantae</taxon>
        <taxon>Streptophyta</taxon>
        <taxon>Embryophyta</taxon>
        <taxon>Tracheophyta</taxon>
        <taxon>Spermatophyta</taxon>
        <taxon>Magnoliopsida</taxon>
        <taxon>Proteales</taxon>
        <taxon>Nelumbonaceae</taxon>
        <taxon>Nelumbo</taxon>
    </lineage>
</organism>